<protein>
    <submittedName>
        <fullName evidence="2">HNH endonuclease</fullName>
    </submittedName>
</protein>
<proteinExistence type="predicted"/>
<dbReference type="KEGG" id="elut:CKA38_06435"/>
<dbReference type="PANTHER" id="PTHR33877">
    <property type="entry name" value="SLL1193 PROTEIN"/>
    <property type="match status" value="1"/>
</dbReference>
<dbReference type="PANTHER" id="PTHR33877:SF2">
    <property type="entry name" value="OS07G0170200 PROTEIN"/>
    <property type="match status" value="1"/>
</dbReference>
<dbReference type="AlphaFoldDB" id="A0A2U8E2B4"/>
<gene>
    <name evidence="2" type="ORF">CKA38_06435</name>
</gene>
<evidence type="ECO:0000313" key="3">
    <source>
        <dbReference type="Proteomes" id="UP000244896"/>
    </source>
</evidence>
<feature type="domain" description="HNH nuclease" evidence="1">
    <location>
        <begin position="117"/>
        <end position="170"/>
    </location>
</feature>
<dbReference type="SMART" id="SM00507">
    <property type="entry name" value="HNHc"/>
    <property type="match status" value="1"/>
</dbReference>
<name>A0A2U8E2B4_9BACT</name>
<dbReference type="RefSeq" id="WP_108824748.1">
    <property type="nucleotide sequence ID" value="NZ_CP023004.1"/>
</dbReference>
<keyword evidence="2" id="KW-0540">Nuclease</keyword>
<keyword evidence="2" id="KW-0378">Hydrolase</keyword>
<dbReference type="GO" id="GO:0004519">
    <property type="term" value="F:endonuclease activity"/>
    <property type="evidence" value="ECO:0007669"/>
    <property type="project" value="UniProtKB-KW"/>
</dbReference>
<dbReference type="InterPro" id="IPR003615">
    <property type="entry name" value="HNH_nuc"/>
</dbReference>
<evidence type="ECO:0000259" key="1">
    <source>
        <dbReference type="SMART" id="SM00507"/>
    </source>
</evidence>
<reference evidence="2 3" key="1">
    <citation type="journal article" date="2018" name="Syst. Appl. Microbiol.">
        <title>Ereboglobus luteus gen. nov. sp. nov. from cockroach guts, and new insights into the oxygen relationship of the genera Opitutus and Didymococcus (Verrucomicrobia: Opitutaceae).</title>
        <authorList>
            <person name="Tegtmeier D."/>
            <person name="Belitz A."/>
            <person name="Radek R."/>
            <person name="Heimerl T."/>
            <person name="Brune A."/>
        </authorList>
    </citation>
    <scope>NUCLEOTIDE SEQUENCE [LARGE SCALE GENOMIC DNA]</scope>
    <source>
        <strain evidence="2 3">Ho45</strain>
    </source>
</reference>
<dbReference type="Pfam" id="PF13395">
    <property type="entry name" value="HNH_4"/>
    <property type="match status" value="1"/>
</dbReference>
<keyword evidence="3" id="KW-1185">Reference proteome</keyword>
<organism evidence="2 3">
    <name type="scientific">Ereboglobus luteus</name>
    <dbReference type="NCBI Taxonomy" id="1796921"/>
    <lineage>
        <taxon>Bacteria</taxon>
        <taxon>Pseudomonadati</taxon>
        <taxon>Verrucomicrobiota</taxon>
        <taxon>Opitutia</taxon>
        <taxon>Opitutales</taxon>
        <taxon>Opitutaceae</taxon>
        <taxon>Ereboglobus</taxon>
    </lineage>
</organism>
<dbReference type="EMBL" id="CP023004">
    <property type="protein sequence ID" value="AWI08935.1"/>
    <property type="molecule type" value="Genomic_DNA"/>
</dbReference>
<dbReference type="Proteomes" id="UP000244896">
    <property type="component" value="Chromosome"/>
</dbReference>
<evidence type="ECO:0000313" key="2">
    <source>
        <dbReference type="EMBL" id="AWI08935.1"/>
    </source>
</evidence>
<dbReference type="InterPro" id="IPR052892">
    <property type="entry name" value="NA-targeting_endonuclease"/>
</dbReference>
<sequence length="216" mass="24177">MTPLLDKPLVLSLNRSWQVIGHRTVRQALVALNGGDPSAASALPPALGIDIAYGQHADGTWDFSHPLYLNPLAWDDWLALPIRDFDLTVNTPRQAVRVPTVMIATNYAKMPVRMPRLTREAIYERDGGVCQYTGEYVGRGNGNLDHIVPRSRGGRDTFENLVWAKREINSLKADRLPHEAGLRLLRSPQTPRPLPASALIREVRHPDWRHFITASA</sequence>
<accession>A0A2U8E2B4</accession>
<dbReference type="Gene3D" id="1.10.30.50">
    <property type="match status" value="1"/>
</dbReference>
<keyword evidence="2" id="KW-0255">Endonuclease</keyword>
<dbReference type="OrthoDB" id="9802901at2"/>
<dbReference type="CDD" id="cd00085">
    <property type="entry name" value="HNHc"/>
    <property type="match status" value="1"/>
</dbReference>